<protein>
    <submittedName>
        <fullName evidence="1">Uncharacterized protein</fullName>
    </submittedName>
</protein>
<evidence type="ECO:0000313" key="2">
    <source>
        <dbReference type="Proteomes" id="UP001501570"/>
    </source>
</evidence>
<proteinExistence type="predicted"/>
<name>A0ABP9SR94_9ACTN</name>
<keyword evidence="2" id="KW-1185">Reference proteome</keyword>
<organism evidence="1 2">
    <name type="scientific">Rugosimonospora acidiphila</name>
    <dbReference type="NCBI Taxonomy" id="556531"/>
    <lineage>
        <taxon>Bacteria</taxon>
        <taxon>Bacillati</taxon>
        <taxon>Actinomycetota</taxon>
        <taxon>Actinomycetes</taxon>
        <taxon>Micromonosporales</taxon>
        <taxon>Micromonosporaceae</taxon>
        <taxon>Rugosimonospora</taxon>
    </lineage>
</organism>
<reference evidence="2" key="1">
    <citation type="journal article" date="2019" name="Int. J. Syst. Evol. Microbiol.">
        <title>The Global Catalogue of Microorganisms (GCM) 10K type strain sequencing project: providing services to taxonomists for standard genome sequencing and annotation.</title>
        <authorList>
            <consortium name="The Broad Institute Genomics Platform"/>
            <consortium name="The Broad Institute Genome Sequencing Center for Infectious Disease"/>
            <person name="Wu L."/>
            <person name="Ma J."/>
        </authorList>
    </citation>
    <scope>NUCLEOTIDE SEQUENCE [LARGE SCALE GENOMIC DNA]</scope>
    <source>
        <strain evidence="2">JCM 18304</strain>
    </source>
</reference>
<accession>A0ABP9SR94</accession>
<sequence>MALMPRVSRVPGTAVLDGGAKGVAIGFAEGGTRSELIFDQVSPRPLGTREVAVTASGDVPPGTVISADAFEFRIVNGVGLTD</sequence>
<dbReference type="EMBL" id="BAABJQ010000043">
    <property type="protein sequence ID" value="GAA5200454.1"/>
    <property type="molecule type" value="Genomic_DNA"/>
</dbReference>
<gene>
    <name evidence="1" type="ORF">GCM10023322_78390</name>
</gene>
<comment type="caution">
    <text evidence="1">The sequence shown here is derived from an EMBL/GenBank/DDBJ whole genome shotgun (WGS) entry which is preliminary data.</text>
</comment>
<dbReference type="Proteomes" id="UP001501570">
    <property type="component" value="Unassembled WGS sequence"/>
</dbReference>
<evidence type="ECO:0000313" key="1">
    <source>
        <dbReference type="EMBL" id="GAA5200454.1"/>
    </source>
</evidence>